<protein>
    <submittedName>
        <fullName evidence="1">Enolase-phosphatase E-1-like protein 3</fullName>
    </submittedName>
</protein>
<dbReference type="InterPro" id="IPR036412">
    <property type="entry name" value="HAD-like_sf"/>
</dbReference>
<dbReference type="Gene3D" id="1.10.720.60">
    <property type="match status" value="1"/>
</dbReference>
<organism evidence="1 2">
    <name type="scientific">Dinothrombium tinctorium</name>
    <dbReference type="NCBI Taxonomy" id="1965070"/>
    <lineage>
        <taxon>Eukaryota</taxon>
        <taxon>Metazoa</taxon>
        <taxon>Ecdysozoa</taxon>
        <taxon>Arthropoda</taxon>
        <taxon>Chelicerata</taxon>
        <taxon>Arachnida</taxon>
        <taxon>Acari</taxon>
        <taxon>Acariformes</taxon>
        <taxon>Trombidiformes</taxon>
        <taxon>Prostigmata</taxon>
        <taxon>Anystina</taxon>
        <taxon>Parasitengona</taxon>
        <taxon>Trombidioidea</taxon>
        <taxon>Trombidiidae</taxon>
        <taxon>Dinothrombium</taxon>
    </lineage>
</organism>
<accession>A0A443RQU5</accession>
<dbReference type="Proteomes" id="UP000285301">
    <property type="component" value="Unassembled WGS sequence"/>
</dbReference>
<name>A0A443RQU5_9ACAR</name>
<dbReference type="PANTHER" id="PTHR20371">
    <property type="entry name" value="ENOLASE-PHOSPHATASE E1"/>
    <property type="match status" value="1"/>
</dbReference>
<comment type="caution">
    <text evidence="1">The sequence shown here is derived from an EMBL/GenBank/DDBJ whole genome shotgun (WGS) entry which is preliminary data.</text>
</comment>
<gene>
    <name evidence="1" type="ORF">B4U79_04840</name>
</gene>
<keyword evidence="2" id="KW-1185">Reference proteome</keyword>
<dbReference type="STRING" id="1965070.A0A443RQU5"/>
<dbReference type="AlphaFoldDB" id="A0A443RQU5"/>
<evidence type="ECO:0000313" key="1">
    <source>
        <dbReference type="EMBL" id="RWS17676.1"/>
    </source>
</evidence>
<sequence>MPTIVKVKKPKAVVFDFSGTAAKTHFVESVLFDFIKNHFKEYLDDVWHTKEFQEILSKLRKQVEFDRQSDPNIPEIPEKDEDLNIKQAICENINYYIENGLNSEAHHELKFQAWFYGYKKEFIVTP</sequence>
<dbReference type="EMBL" id="NCKU01000047">
    <property type="protein sequence ID" value="RWS17676.1"/>
    <property type="molecule type" value="Genomic_DNA"/>
</dbReference>
<reference evidence="1 2" key="1">
    <citation type="journal article" date="2018" name="Gigascience">
        <title>Genomes of trombidid mites reveal novel predicted allergens and laterally-transferred genes associated with secondary metabolism.</title>
        <authorList>
            <person name="Dong X."/>
            <person name="Chaisiri K."/>
            <person name="Xia D."/>
            <person name="Armstrong S.D."/>
            <person name="Fang Y."/>
            <person name="Donnelly M.J."/>
            <person name="Kadowaki T."/>
            <person name="McGarry J.W."/>
            <person name="Darby A.C."/>
            <person name="Makepeace B.L."/>
        </authorList>
    </citation>
    <scope>NUCLEOTIDE SEQUENCE [LARGE SCALE GENOMIC DNA]</scope>
    <source>
        <strain evidence="1">UoL-WK</strain>
    </source>
</reference>
<dbReference type="GO" id="GO:0043874">
    <property type="term" value="F:acireductone synthase activity"/>
    <property type="evidence" value="ECO:0007669"/>
    <property type="project" value="TreeGrafter"/>
</dbReference>
<dbReference type="GO" id="GO:0019509">
    <property type="term" value="P:L-methionine salvage from methylthioadenosine"/>
    <property type="evidence" value="ECO:0007669"/>
    <property type="project" value="TreeGrafter"/>
</dbReference>
<evidence type="ECO:0000313" key="2">
    <source>
        <dbReference type="Proteomes" id="UP000285301"/>
    </source>
</evidence>
<dbReference type="PANTHER" id="PTHR20371:SF1">
    <property type="entry name" value="ENOLASE-PHOSPHATASE E1"/>
    <property type="match status" value="1"/>
</dbReference>
<proteinExistence type="predicted"/>
<dbReference type="OrthoDB" id="272500at2759"/>
<dbReference type="SUPFAM" id="SSF56784">
    <property type="entry name" value="HAD-like"/>
    <property type="match status" value="1"/>
</dbReference>